<organism evidence="3 4">
    <name type="scientific">Geofilum rubicundum JCM 15548</name>
    <dbReference type="NCBI Taxonomy" id="1236989"/>
    <lineage>
        <taxon>Bacteria</taxon>
        <taxon>Pseudomonadati</taxon>
        <taxon>Bacteroidota</taxon>
        <taxon>Bacteroidia</taxon>
        <taxon>Marinilabiliales</taxon>
        <taxon>Marinilabiliaceae</taxon>
        <taxon>Geofilum</taxon>
    </lineage>
</organism>
<dbReference type="Pfam" id="PF13602">
    <property type="entry name" value="ADH_zinc_N_2"/>
    <property type="match status" value="1"/>
</dbReference>
<evidence type="ECO:0000256" key="1">
    <source>
        <dbReference type="ARBA" id="ARBA00023002"/>
    </source>
</evidence>
<dbReference type="InterPro" id="IPR002364">
    <property type="entry name" value="Quin_OxRdtase/zeta-crystal_CS"/>
</dbReference>
<evidence type="ECO:0000313" key="4">
    <source>
        <dbReference type="Proteomes" id="UP000032900"/>
    </source>
</evidence>
<sequence length="334" mass="36127">MKALQITGYGDLKAHLAINEVEKPSVSEHQVLIEIYAASTNPIDYKIVEGALKQVIKLKFPAPIGFDVAGVVVAKGQSVTHLEIGDEIFSRVPSNAPGTFAEYIAIDSDVVIKKPANIDFAAAASIPLVGLTTVQCFDKARLKAGDKVLIHAGSGGVGTFAIQYAKAKGAYVYTTTSTKNVEWVKELGADRVIDYKTENYAAIAKDLDIVYDTLGGDYTLEAFKVIKKGGTVVSIAGDLDEFTAKDLGLNKLIRLLLALKRRKITRQAKAKTAHYYFVLMDPNASQLADIKTLIERQLIKPVIDKVYPLSNAVEALLHQKSGHAKGKIVIGMKA</sequence>
<evidence type="ECO:0000313" key="3">
    <source>
        <dbReference type="EMBL" id="GAO27725.1"/>
    </source>
</evidence>
<dbReference type="Proteomes" id="UP000032900">
    <property type="component" value="Unassembled WGS sequence"/>
</dbReference>
<accession>A0A0E9LS86</accession>
<gene>
    <name evidence="3" type="ORF">JCM15548_14574</name>
</gene>
<proteinExistence type="predicted"/>
<dbReference type="STRING" id="1236989.JCM15548_14574"/>
<dbReference type="SUPFAM" id="SSF50129">
    <property type="entry name" value="GroES-like"/>
    <property type="match status" value="1"/>
</dbReference>
<name>A0A0E9LS86_9BACT</name>
<dbReference type="Gene3D" id="3.40.50.720">
    <property type="entry name" value="NAD(P)-binding Rossmann-like Domain"/>
    <property type="match status" value="1"/>
</dbReference>
<keyword evidence="4" id="KW-1185">Reference proteome</keyword>
<evidence type="ECO:0000259" key="2">
    <source>
        <dbReference type="SMART" id="SM00829"/>
    </source>
</evidence>
<dbReference type="OrthoDB" id="9787435at2"/>
<dbReference type="SUPFAM" id="SSF51735">
    <property type="entry name" value="NAD(P)-binding Rossmann-fold domains"/>
    <property type="match status" value="1"/>
</dbReference>
<feature type="domain" description="Enoyl reductase (ER)" evidence="2">
    <location>
        <begin position="10"/>
        <end position="330"/>
    </location>
</feature>
<dbReference type="SMART" id="SM00829">
    <property type="entry name" value="PKS_ER"/>
    <property type="match status" value="1"/>
</dbReference>
<dbReference type="PANTHER" id="PTHR11695">
    <property type="entry name" value="ALCOHOL DEHYDROGENASE RELATED"/>
    <property type="match status" value="1"/>
</dbReference>
<keyword evidence="1" id="KW-0560">Oxidoreductase</keyword>
<comment type="caution">
    <text evidence="3">The sequence shown here is derived from an EMBL/GenBank/DDBJ whole genome shotgun (WGS) entry which is preliminary data.</text>
</comment>
<dbReference type="AlphaFoldDB" id="A0A0E9LS86"/>
<reference evidence="3 4" key="1">
    <citation type="journal article" date="2015" name="Microbes Environ.">
        <title>Distribution and evolution of nitrogen fixation genes in the phylum bacteroidetes.</title>
        <authorList>
            <person name="Inoue J."/>
            <person name="Oshima K."/>
            <person name="Suda W."/>
            <person name="Sakamoto M."/>
            <person name="Iino T."/>
            <person name="Noda S."/>
            <person name="Hongoh Y."/>
            <person name="Hattori M."/>
            <person name="Ohkuma M."/>
        </authorList>
    </citation>
    <scope>NUCLEOTIDE SEQUENCE [LARGE SCALE GENOMIC DNA]</scope>
    <source>
        <strain evidence="3">JCM 15548</strain>
    </source>
</reference>
<dbReference type="EMBL" id="BAZW01000090">
    <property type="protein sequence ID" value="GAO27725.1"/>
    <property type="molecule type" value="Genomic_DNA"/>
</dbReference>
<dbReference type="GO" id="GO:0016491">
    <property type="term" value="F:oxidoreductase activity"/>
    <property type="evidence" value="ECO:0007669"/>
    <property type="project" value="UniProtKB-KW"/>
</dbReference>
<dbReference type="GO" id="GO:0008270">
    <property type="term" value="F:zinc ion binding"/>
    <property type="evidence" value="ECO:0007669"/>
    <property type="project" value="InterPro"/>
</dbReference>
<dbReference type="PANTHER" id="PTHR11695:SF294">
    <property type="entry name" value="RETICULON-4-INTERACTING PROTEIN 1, MITOCHONDRIAL"/>
    <property type="match status" value="1"/>
</dbReference>
<dbReference type="Gene3D" id="3.90.180.10">
    <property type="entry name" value="Medium-chain alcohol dehydrogenases, catalytic domain"/>
    <property type="match status" value="1"/>
</dbReference>
<dbReference type="InterPro" id="IPR013154">
    <property type="entry name" value="ADH-like_N"/>
</dbReference>
<dbReference type="RefSeq" id="WP_062128736.1">
    <property type="nucleotide sequence ID" value="NZ_BAZW01000090.1"/>
</dbReference>
<dbReference type="CDD" id="cd05289">
    <property type="entry name" value="MDR_like_2"/>
    <property type="match status" value="1"/>
</dbReference>
<dbReference type="InterPro" id="IPR020843">
    <property type="entry name" value="ER"/>
</dbReference>
<dbReference type="Pfam" id="PF08240">
    <property type="entry name" value="ADH_N"/>
    <property type="match status" value="1"/>
</dbReference>
<protein>
    <submittedName>
        <fullName evidence="3">Bifunctional protein: zinc-containing alcohol dehydrogenase</fullName>
    </submittedName>
</protein>
<dbReference type="InterPro" id="IPR050700">
    <property type="entry name" value="YIM1/Zinc_Alcohol_DH_Fams"/>
</dbReference>
<dbReference type="PROSITE" id="PS01162">
    <property type="entry name" value="QOR_ZETA_CRYSTAL"/>
    <property type="match status" value="1"/>
</dbReference>
<dbReference type="InterPro" id="IPR011032">
    <property type="entry name" value="GroES-like_sf"/>
</dbReference>
<dbReference type="InterPro" id="IPR036291">
    <property type="entry name" value="NAD(P)-bd_dom_sf"/>
</dbReference>